<reference evidence="2 3" key="1">
    <citation type="submission" date="2019-04" db="EMBL/GenBank/DDBJ databases">
        <title>Friends and foes A comparative genomics study of 23 Aspergillus species from section Flavi.</title>
        <authorList>
            <consortium name="DOE Joint Genome Institute"/>
            <person name="Kjaerbolling I."/>
            <person name="Vesth T."/>
            <person name="Frisvad J.C."/>
            <person name="Nybo J.L."/>
            <person name="Theobald S."/>
            <person name="Kildgaard S."/>
            <person name="Isbrandt T."/>
            <person name="Kuo A."/>
            <person name="Sato A."/>
            <person name="Lyhne E.K."/>
            <person name="Kogle M.E."/>
            <person name="Wiebenga A."/>
            <person name="Kun R.S."/>
            <person name="Lubbers R.J."/>
            <person name="Makela M.R."/>
            <person name="Barry K."/>
            <person name="Chovatia M."/>
            <person name="Clum A."/>
            <person name="Daum C."/>
            <person name="Haridas S."/>
            <person name="He G."/>
            <person name="LaButti K."/>
            <person name="Lipzen A."/>
            <person name="Mondo S."/>
            <person name="Riley R."/>
            <person name="Salamov A."/>
            <person name="Simmons B.A."/>
            <person name="Magnuson J.K."/>
            <person name="Henrissat B."/>
            <person name="Mortensen U.H."/>
            <person name="Larsen T.O."/>
            <person name="Devries R.P."/>
            <person name="Grigoriev I.V."/>
            <person name="Machida M."/>
            <person name="Baker S.E."/>
            <person name="Andersen M.R."/>
        </authorList>
    </citation>
    <scope>NUCLEOTIDE SEQUENCE [LARGE SCALE GENOMIC DNA]</scope>
    <source>
        <strain evidence="2 3">CBS 151.66</strain>
    </source>
</reference>
<protein>
    <submittedName>
        <fullName evidence="2">Uncharacterized protein</fullName>
    </submittedName>
</protein>
<keyword evidence="1" id="KW-1133">Transmembrane helix</keyword>
<dbReference type="AlphaFoldDB" id="A0A5N5WX75"/>
<evidence type="ECO:0000256" key="1">
    <source>
        <dbReference type="SAM" id="Phobius"/>
    </source>
</evidence>
<evidence type="ECO:0000313" key="2">
    <source>
        <dbReference type="EMBL" id="KAB8071770.1"/>
    </source>
</evidence>
<dbReference type="OrthoDB" id="2283785at2759"/>
<name>A0A5N5WX75_9EURO</name>
<keyword evidence="3" id="KW-1185">Reference proteome</keyword>
<proteinExistence type="predicted"/>
<accession>A0A5N5WX75</accession>
<organism evidence="2 3">
    <name type="scientific">Aspergillus leporis</name>
    <dbReference type="NCBI Taxonomy" id="41062"/>
    <lineage>
        <taxon>Eukaryota</taxon>
        <taxon>Fungi</taxon>
        <taxon>Dikarya</taxon>
        <taxon>Ascomycota</taxon>
        <taxon>Pezizomycotina</taxon>
        <taxon>Eurotiomycetes</taxon>
        <taxon>Eurotiomycetidae</taxon>
        <taxon>Eurotiales</taxon>
        <taxon>Aspergillaceae</taxon>
        <taxon>Aspergillus</taxon>
        <taxon>Aspergillus subgen. Circumdati</taxon>
    </lineage>
</organism>
<keyword evidence="1" id="KW-0472">Membrane</keyword>
<dbReference type="Proteomes" id="UP000326565">
    <property type="component" value="Unassembled WGS sequence"/>
</dbReference>
<evidence type="ECO:0000313" key="3">
    <source>
        <dbReference type="Proteomes" id="UP000326565"/>
    </source>
</evidence>
<sequence length="203" mass="21889">MRDKKPLKTGLTRKPQGCLVAIASQPKPHQLHPSNSGSTSDVSTIAVHPQFNPAGDQQPPKLESLCSKLRVSTFYTITPWADFPTSPYADSLGRYHYMTTVPISSLSVGSPRRIRHSGVEESSGSASATGGRDTYYTTTVVVPYHTVREKNICAYFSLVLGLTGLCFGFEHFLLRTPCQSVDSITLSATTDPDHVSTGIATAG</sequence>
<gene>
    <name evidence="2" type="ORF">BDV29DRAFT_159187</name>
</gene>
<dbReference type="EMBL" id="ML732264">
    <property type="protein sequence ID" value="KAB8071770.1"/>
    <property type="molecule type" value="Genomic_DNA"/>
</dbReference>
<keyword evidence="1" id="KW-0812">Transmembrane</keyword>
<feature type="transmembrane region" description="Helical" evidence="1">
    <location>
        <begin position="152"/>
        <end position="174"/>
    </location>
</feature>